<keyword evidence="1" id="KW-0812">Transmembrane</keyword>
<comment type="caution">
    <text evidence="2">The sequence shown here is derived from an EMBL/GenBank/DDBJ whole genome shotgun (WGS) entry which is preliminary data.</text>
</comment>
<proteinExistence type="predicted"/>
<evidence type="ECO:0008006" key="4">
    <source>
        <dbReference type="Google" id="ProtNLM"/>
    </source>
</evidence>
<dbReference type="RefSeq" id="WP_343948818.1">
    <property type="nucleotide sequence ID" value="NZ_BAAAHQ010000004.1"/>
</dbReference>
<keyword evidence="3" id="KW-1185">Reference proteome</keyword>
<dbReference type="Proteomes" id="UP001501578">
    <property type="component" value="Unassembled WGS sequence"/>
</dbReference>
<organism evidence="2 3">
    <name type="scientific">Nonomuraea longicatena</name>
    <dbReference type="NCBI Taxonomy" id="83682"/>
    <lineage>
        <taxon>Bacteria</taxon>
        <taxon>Bacillati</taxon>
        <taxon>Actinomycetota</taxon>
        <taxon>Actinomycetes</taxon>
        <taxon>Streptosporangiales</taxon>
        <taxon>Streptosporangiaceae</taxon>
        <taxon>Nonomuraea</taxon>
    </lineage>
</organism>
<evidence type="ECO:0000313" key="2">
    <source>
        <dbReference type="EMBL" id="GAA0917446.1"/>
    </source>
</evidence>
<reference evidence="2 3" key="1">
    <citation type="journal article" date="2019" name="Int. J. Syst. Evol. Microbiol.">
        <title>The Global Catalogue of Microorganisms (GCM) 10K type strain sequencing project: providing services to taxonomists for standard genome sequencing and annotation.</title>
        <authorList>
            <consortium name="The Broad Institute Genomics Platform"/>
            <consortium name="The Broad Institute Genome Sequencing Center for Infectious Disease"/>
            <person name="Wu L."/>
            <person name="Ma J."/>
        </authorList>
    </citation>
    <scope>NUCLEOTIDE SEQUENCE [LARGE SCALE GENOMIC DNA]</scope>
    <source>
        <strain evidence="2 3">JCM 11136</strain>
    </source>
</reference>
<sequence>MINRIEQRLQDAFTAGAELVRPETLRPADAVPRPRRRRILAPAMAALVVVALIGLGIEDGPDTPPPVSTAAGGPRFLLTAGSDGLAVRDARTGKITDRVVLPPALPPEEIPEAVPSGYLLTGTGYGTTFFVGQSMMSRTTPKNITWFHRLRVDDHGKVAELTKDVFFAAFGDRVTSIAVSSDGTRLAYSQDHKLCGTDMDSCPGARIVVTELSGRYTRTWTSKGFGNIWSLSWAADHRTLAFAVKSEIRAFDTAAFEATLRTSRVVVRDVATPTGVAISPDARTILVGRASSSSDRRSSIEEHAVANGRRIRTVYSTNTAARWTLVRYDVSGRHLLIKDTVHPLTRLDGNRTTTLSPADSLLATW</sequence>
<protein>
    <recommendedName>
        <fullName evidence="4">WD40 repeat domain-containing protein</fullName>
    </recommendedName>
</protein>
<feature type="transmembrane region" description="Helical" evidence="1">
    <location>
        <begin position="39"/>
        <end position="57"/>
    </location>
</feature>
<dbReference type="SUPFAM" id="SSF82171">
    <property type="entry name" value="DPP6 N-terminal domain-like"/>
    <property type="match status" value="1"/>
</dbReference>
<dbReference type="EMBL" id="BAAAHQ010000004">
    <property type="protein sequence ID" value="GAA0917446.1"/>
    <property type="molecule type" value="Genomic_DNA"/>
</dbReference>
<dbReference type="Gene3D" id="2.120.10.30">
    <property type="entry name" value="TolB, C-terminal domain"/>
    <property type="match status" value="1"/>
</dbReference>
<gene>
    <name evidence="2" type="ORF">GCM10009560_13460</name>
</gene>
<evidence type="ECO:0000313" key="3">
    <source>
        <dbReference type="Proteomes" id="UP001501578"/>
    </source>
</evidence>
<dbReference type="InterPro" id="IPR011042">
    <property type="entry name" value="6-blade_b-propeller_TolB-like"/>
</dbReference>
<accession>A0ABN1NVF7</accession>
<keyword evidence="1" id="KW-1133">Transmembrane helix</keyword>
<name>A0ABN1NVF7_9ACTN</name>
<evidence type="ECO:0000256" key="1">
    <source>
        <dbReference type="SAM" id="Phobius"/>
    </source>
</evidence>
<keyword evidence="1" id="KW-0472">Membrane</keyword>